<accession>A0A839JY31</accession>
<evidence type="ECO:0000256" key="4">
    <source>
        <dbReference type="ARBA" id="ARBA00022989"/>
    </source>
</evidence>
<feature type="transmembrane region" description="Helical" evidence="7">
    <location>
        <begin position="745"/>
        <end position="767"/>
    </location>
</feature>
<keyword evidence="2" id="KW-1003">Cell membrane</keyword>
<evidence type="ECO:0000313" key="9">
    <source>
        <dbReference type="EMBL" id="MBB2181892.1"/>
    </source>
</evidence>
<evidence type="ECO:0000256" key="6">
    <source>
        <dbReference type="ARBA" id="ARBA00038076"/>
    </source>
</evidence>
<organism evidence="9 10">
    <name type="scientific">Variimorphobacter saccharofermentans</name>
    <dbReference type="NCBI Taxonomy" id="2755051"/>
    <lineage>
        <taxon>Bacteria</taxon>
        <taxon>Bacillati</taxon>
        <taxon>Bacillota</taxon>
        <taxon>Clostridia</taxon>
        <taxon>Lachnospirales</taxon>
        <taxon>Lachnospiraceae</taxon>
        <taxon>Variimorphobacter</taxon>
    </lineage>
</organism>
<dbReference type="GO" id="GO:0005886">
    <property type="term" value="C:plasma membrane"/>
    <property type="evidence" value="ECO:0007669"/>
    <property type="project" value="UniProtKB-SubCell"/>
</dbReference>
<feature type="transmembrane region" description="Helical" evidence="7">
    <location>
        <begin position="707"/>
        <end position="733"/>
    </location>
</feature>
<evidence type="ECO:0000256" key="1">
    <source>
        <dbReference type="ARBA" id="ARBA00004651"/>
    </source>
</evidence>
<dbReference type="Proteomes" id="UP000574276">
    <property type="component" value="Unassembled WGS sequence"/>
</dbReference>
<evidence type="ECO:0000256" key="5">
    <source>
        <dbReference type="ARBA" id="ARBA00023136"/>
    </source>
</evidence>
<feature type="transmembrane region" description="Helical" evidence="7">
    <location>
        <begin position="425"/>
        <end position="449"/>
    </location>
</feature>
<dbReference type="EMBL" id="JACEGA010000001">
    <property type="protein sequence ID" value="MBB2181892.1"/>
    <property type="molecule type" value="Genomic_DNA"/>
</dbReference>
<feature type="transmembrane region" description="Helical" evidence="7">
    <location>
        <begin position="354"/>
        <end position="373"/>
    </location>
</feature>
<sequence length="777" mass="87138">MRGLVKKALKDLISTGKRSMTAFIAMTLGISFFGMMLFSYQIIRREIQQVYRHSNPSSAVVTVQGAEDYKALDELTKRMSESMDYEIKSVQELQIMTGNGDWKPLYLFGIHNIANKEINQINLLEGELPGKEGKALIEEGAIQVANASIEDTVTIKDGMGIESQLLISGSVKDMSVHPPFIHGCVYLYVPIEYMKGANTFLVEILLKENTYEKETIEMVCNDYVSLLKKQGYNVINLEIPKVPGENMHYKEYDSALFLLRIIAFVASLLGSMIMGNLISSIMAAKVREIGILKSIGTKPGQIYKAYLIAFEIILGISFLCSLTIVAFSSDFIARLLMSLGNLIPENTGVPFWDYGLFTMVSMLVPLLLILVPIRRGVKATIKEAFEDYGISYKGVFKNRTWDSKLKLPSTILLASKNLLRKKRTLILNLITLSFGGVVFIVIFTIQFSLKSNLMKYMNSQLYDYQFILGGASNEAETSKMLSKVDTIKEYEIWKITKATYVDGEEEVPYQLIAPQDHSRLFAPIMLEGDWLQYDNNRKVVISEELQKEQKLRLGDPIKLMIEGSMMEGSVGGIVKLFEEKVIFLPQASLSQYVDLNRCYSSVKCKTNKVGFSDRRHYNNLASQLKENGIIMMNDENKKEIADTLFNHYAVTLNTLLMVSLLLVVVAGFGLAASLNTQLDERRNEMAIMKAIGAGNKVIRRITMYESLMLLTLSLAIVGLIGLASALVGCIQFGKLIFDRGIIFDVVSFIKACGIWGILIMGVGLFTTRRCVMGQLRR</sequence>
<comment type="subcellular location">
    <subcellularLocation>
        <location evidence="1">Cell membrane</location>
        <topology evidence="1">Multi-pass membrane protein</topology>
    </subcellularLocation>
</comment>
<dbReference type="Pfam" id="PF02687">
    <property type="entry name" value="FtsX"/>
    <property type="match status" value="2"/>
</dbReference>
<evidence type="ECO:0000256" key="3">
    <source>
        <dbReference type="ARBA" id="ARBA00022692"/>
    </source>
</evidence>
<keyword evidence="10" id="KW-1185">Reference proteome</keyword>
<reference evidence="9 10" key="1">
    <citation type="submission" date="2020-07" db="EMBL/GenBank/DDBJ databases">
        <title>Characterization and genome sequencing of isolate MD1, a novel member within the family Lachnospiraceae.</title>
        <authorList>
            <person name="Rettenmaier R."/>
            <person name="Di Bello L."/>
            <person name="Zinser C."/>
            <person name="Scheitz K."/>
            <person name="Liebl W."/>
            <person name="Zverlov V."/>
        </authorList>
    </citation>
    <scope>NUCLEOTIDE SEQUENCE [LARGE SCALE GENOMIC DNA]</scope>
    <source>
        <strain evidence="9 10">MD1</strain>
    </source>
</reference>
<dbReference type="PANTHER" id="PTHR30572:SF4">
    <property type="entry name" value="ABC TRANSPORTER PERMEASE YTRF"/>
    <property type="match status" value="1"/>
</dbReference>
<gene>
    <name evidence="9" type="ORF">H0486_03265</name>
</gene>
<dbReference type="PANTHER" id="PTHR30572">
    <property type="entry name" value="MEMBRANE COMPONENT OF TRANSPORTER-RELATED"/>
    <property type="match status" value="1"/>
</dbReference>
<dbReference type="GO" id="GO:0022857">
    <property type="term" value="F:transmembrane transporter activity"/>
    <property type="evidence" value="ECO:0007669"/>
    <property type="project" value="TreeGrafter"/>
</dbReference>
<evidence type="ECO:0000259" key="8">
    <source>
        <dbReference type="Pfam" id="PF02687"/>
    </source>
</evidence>
<feature type="transmembrane region" description="Helical" evidence="7">
    <location>
        <begin position="655"/>
        <end position="675"/>
    </location>
</feature>
<evidence type="ECO:0000313" key="10">
    <source>
        <dbReference type="Proteomes" id="UP000574276"/>
    </source>
</evidence>
<dbReference type="RefSeq" id="WP_228351633.1">
    <property type="nucleotide sequence ID" value="NZ_JACEGA010000001.1"/>
</dbReference>
<dbReference type="InterPro" id="IPR003838">
    <property type="entry name" value="ABC3_permease_C"/>
</dbReference>
<keyword evidence="3 7" id="KW-0812">Transmembrane</keyword>
<feature type="domain" description="ABC3 transporter permease C-terminal" evidence="8">
    <location>
        <begin position="261"/>
        <end position="379"/>
    </location>
</feature>
<feature type="transmembrane region" description="Helical" evidence="7">
    <location>
        <begin position="305"/>
        <end position="327"/>
    </location>
</feature>
<evidence type="ECO:0000256" key="2">
    <source>
        <dbReference type="ARBA" id="ARBA00022475"/>
    </source>
</evidence>
<feature type="domain" description="ABC3 transporter permease C-terminal" evidence="8">
    <location>
        <begin position="657"/>
        <end position="766"/>
    </location>
</feature>
<protein>
    <submittedName>
        <fullName evidence="9">ABC transporter permease</fullName>
    </submittedName>
</protein>
<evidence type="ECO:0000256" key="7">
    <source>
        <dbReference type="SAM" id="Phobius"/>
    </source>
</evidence>
<comment type="caution">
    <text evidence="9">The sequence shown here is derived from an EMBL/GenBank/DDBJ whole genome shotgun (WGS) entry which is preliminary data.</text>
</comment>
<keyword evidence="5 7" id="KW-0472">Membrane</keyword>
<keyword evidence="4 7" id="KW-1133">Transmembrane helix</keyword>
<feature type="transmembrane region" description="Helical" evidence="7">
    <location>
        <begin position="21"/>
        <end position="43"/>
    </location>
</feature>
<proteinExistence type="inferred from homology"/>
<dbReference type="AlphaFoldDB" id="A0A839JY31"/>
<comment type="similarity">
    <text evidence="6">Belongs to the ABC-4 integral membrane protein family.</text>
</comment>
<feature type="transmembrane region" description="Helical" evidence="7">
    <location>
        <begin position="257"/>
        <end position="284"/>
    </location>
</feature>
<dbReference type="InterPro" id="IPR050250">
    <property type="entry name" value="Macrolide_Exporter_MacB"/>
</dbReference>
<name>A0A839JY31_9FIRM</name>